<dbReference type="InterPro" id="IPR023011">
    <property type="entry name" value="ATP_synth_F0_asu_AS"/>
</dbReference>
<keyword evidence="3" id="KW-0813">Transport</keyword>
<dbReference type="InterPro" id="IPR045083">
    <property type="entry name" value="ATP_synth_F0_asu_bact/mt"/>
</dbReference>
<dbReference type="PRINTS" id="PR00123">
    <property type="entry name" value="ATPASEA"/>
</dbReference>
<evidence type="ECO:0000256" key="8">
    <source>
        <dbReference type="ARBA" id="ARBA00023065"/>
    </source>
</evidence>
<dbReference type="InterPro" id="IPR035908">
    <property type="entry name" value="F0_ATP_A_sf"/>
</dbReference>
<evidence type="ECO:0000256" key="6">
    <source>
        <dbReference type="ARBA" id="ARBA00022781"/>
    </source>
</evidence>
<evidence type="ECO:0000256" key="10">
    <source>
        <dbReference type="ARBA" id="ARBA00023310"/>
    </source>
</evidence>
<dbReference type="GO" id="GO:0005743">
    <property type="term" value="C:mitochondrial inner membrane"/>
    <property type="evidence" value="ECO:0007669"/>
    <property type="project" value="UniProtKB-SubCell"/>
</dbReference>
<evidence type="ECO:0000313" key="13">
    <source>
        <dbReference type="EMBL" id="AUJ21336.1"/>
    </source>
</evidence>
<dbReference type="SUPFAM" id="SSF81336">
    <property type="entry name" value="F1F0 ATP synthase subunit A"/>
    <property type="match status" value="1"/>
</dbReference>
<evidence type="ECO:0000256" key="2">
    <source>
        <dbReference type="ARBA" id="ARBA00006810"/>
    </source>
</evidence>
<evidence type="ECO:0000256" key="5">
    <source>
        <dbReference type="ARBA" id="ARBA00022692"/>
    </source>
</evidence>
<feature type="transmembrane region" description="Helical" evidence="12">
    <location>
        <begin position="12"/>
        <end position="34"/>
    </location>
</feature>
<sequence>MSLFSVFDPSSYYGIQLNWMIMGFVMLFGLMKYYMISSTNQLMKNGVVLNVNNLFVEIAGSSNLAITFIATTTFFYLVITNLLGLFPFIFTPTAHPMITMSLGVIFWMSFFLMGWSKSFKDSAAHLVPEGSPLGLAPFMVLIESISHLMRPFTLSIRLAANMMAGHLIISLLSSISLLNFYSFSISVFFQTILLILELGVAVIQGFVFSILLLLYCLEYY</sequence>
<dbReference type="PANTHER" id="PTHR11410:SF0">
    <property type="entry name" value="ATP SYNTHASE SUBUNIT A"/>
    <property type="match status" value="1"/>
</dbReference>
<comment type="subcellular location">
    <subcellularLocation>
        <location evidence="1">Membrane</location>
        <topology evidence="1">Multi-pass membrane protein</topology>
    </subcellularLocation>
    <subcellularLocation>
        <location evidence="11">Mitochondrion inner membrane</location>
        <topology evidence="11">Multi-pass membrane protein</topology>
    </subcellularLocation>
</comment>
<dbReference type="PROSITE" id="PS00449">
    <property type="entry name" value="ATPASE_A"/>
    <property type="match status" value="1"/>
</dbReference>
<name>A0A2I6BYP7_9ARAC</name>
<dbReference type="GO" id="GO:0046933">
    <property type="term" value="F:proton-transporting ATP synthase activity, rotational mechanism"/>
    <property type="evidence" value="ECO:0007669"/>
    <property type="project" value="TreeGrafter"/>
</dbReference>
<dbReference type="PANTHER" id="PTHR11410">
    <property type="entry name" value="ATP SYNTHASE SUBUNIT A"/>
    <property type="match status" value="1"/>
</dbReference>
<feature type="transmembrane region" description="Helical" evidence="12">
    <location>
        <begin position="64"/>
        <end position="90"/>
    </location>
</feature>
<reference evidence="13" key="2">
    <citation type="submission" date="2017-11" db="EMBL/GenBank/DDBJ databases">
        <authorList>
            <person name="Han C.G."/>
        </authorList>
    </citation>
    <scope>NUCLEOTIDE SEQUENCE</scope>
</reference>
<dbReference type="GO" id="GO:0045259">
    <property type="term" value="C:proton-transporting ATP synthase complex"/>
    <property type="evidence" value="ECO:0007669"/>
    <property type="project" value="UniProtKB-KW"/>
</dbReference>
<keyword evidence="6" id="KW-0375">Hydrogen ion transport</keyword>
<feature type="transmembrane region" description="Helical" evidence="12">
    <location>
        <begin position="187"/>
        <end position="217"/>
    </location>
</feature>
<gene>
    <name evidence="13" type="primary">ATP6</name>
</gene>
<reference evidence="13" key="1">
    <citation type="journal article" date="2017" name="Genes (Basel)">
        <title>Ancient DNA Resolves the History of Tetragnatha (Araneae, Tetragnathidae) Spiders on Rapa Nui.</title>
        <authorList>
            <person name="Cotoras D.D."/>
            <person name="Murray G.G.R."/>
            <person name="Kapp J."/>
            <person name="Gillespie R.G."/>
            <person name="Griswold C."/>
            <person name="Simison W.B."/>
            <person name="Green R.E."/>
            <person name="Shapiro B."/>
        </authorList>
    </citation>
    <scope>NUCLEOTIDE SEQUENCE</scope>
</reference>
<accession>A0A2I6BYP7</accession>
<evidence type="ECO:0000256" key="9">
    <source>
        <dbReference type="ARBA" id="ARBA00023136"/>
    </source>
</evidence>
<keyword evidence="10" id="KW-0066">ATP synthesis</keyword>
<keyword evidence="4" id="KW-0138">CF(0)</keyword>
<dbReference type="EMBL" id="MG564492">
    <property type="protein sequence ID" value="AUJ21336.1"/>
    <property type="molecule type" value="Genomic_DNA"/>
</dbReference>
<organism evidence="13">
    <name type="scientific">Tetragnatha cf. tincochacae DDC-2018</name>
    <dbReference type="NCBI Taxonomy" id="2067681"/>
    <lineage>
        <taxon>Eukaryota</taxon>
        <taxon>Metazoa</taxon>
        <taxon>Ecdysozoa</taxon>
        <taxon>Arthropoda</taxon>
        <taxon>Chelicerata</taxon>
        <taxon>Arachnida</taxon>
        <taxon>Araneae</taxon>
        <taxon>Araneomorphae</taxon>
        <taxon>Entelegynae</taxon>
        <taxon>Araneoidea</taxon>
        <taxon>Tetragnathidae</taxon>
        <taxon>Tetragnatha</taxon>
    </lineage>
</organism>
<evidence type="ECO:0000256" key="12">
    <source>
        <dbReference type="SAM" id="Phobius"/>
    </source>
</evidence>
<dbReference type="AlphaFoldDB" id="A0A2I6BYP7"/>
<dbReference type="Gene3D" id="1.20.120.220">
    <property type="entry name" value="ATP synthase, F0 complex, subunit A"/>
    <property type="match status" value="1"/>
</dbReference>
<feature type="transmembrane region" description="Helical" evidence="12">
    <location>
        <begin position="158"/>
        <end position="181"/>
    </location>
</feature>
<evidence type="ECO:0000256" key="3">
    <source>
        <dbReference type="ARBA" id="ARBA00022448"/>
    </source>
</evidence>
<keyword evidence="13" id="KW-0496">Mitochondrion</keyword>
<comment type="similarity">
    <text evidence="2">Belongs to the ATPase A chain family.</text>
</comment>
<dbReference type="NCBIfam" id="TIGR01131">
    <property type="entry name" value="ATP_synt_6_or_A"/>
    <property type="match status" value="1"/>
</dbReference>
<feature type="transmembrane region" description="Helical" evidence="12">
    <location>
        <begin position="96"/>
        <end position="115"/>
    </location>
</feature>
<proteinExistence type="inferred from homology"/>
<evidence type="ECO:0000256" key="11">
    <source>
        <dbReference type="RuleBase" id="RU004450"/>
    </source>
</evidence>
<evidence type="ECO:0000256" key="7">
    <source>
        <dbReference type="ARBA" id="ARBA00022989"/>
    </source>
</evidence>
<keyword evidence="7 12" id="KW-1133">Transmembrane helix</keyword>
<geneLocation type="mitochondrion" evidence="13"/>
<dbReference type="InterPro" id="IPR000568">
    <property type="entry name" value="ATP_synth_F0_asu"/>
</dbReference>
<keyword evidence="5 12" id="KW-0812">Transmembrane</keyword>
<evidence type="ECO:0000256" key="1">
    <source>
        <dbReference type="ARBA" id="ARBA00004141"/>
    </source>
</evidence>
<keyword evidence="8" id="KW-0406">Ion transport</keyword>
<evidence type="ECO:0000256" key="4">
    <source>
        <dbReference type="ARBA" id="ARBA00022547"/>
    </source>
</evidence>
<dbReference type="Pfam" id="PF00119">
    <property type="entry name" value="ATP-synt_A"/>
    <property type="match status" value="1"/>
</dbReference>
<dbReference type="CDD" id="cd00310">
    <property type="entry name" value="ATP-synt_Fo_a_6"/>
    <property type="match status" value="1"/>
</dbReference>
<protein>
    <recommendedName>
        <fullName evidence="11">ATP synthase subunit a</fullName>
    </recommendedName>
</protein>
<keyword evidence="9 12" id="KW-0472">Membrane</keyword>